<sequence length="271" mass="29794">MDQKATPSAAELAQASDHTLTEKTQLLLARLMEGGQEDIDTCQTLDQLTKLLNDDAASTTKTESICDVLDDACVDTLLGYLDMRQAESVRGHAILTTAAYLKAAGDQGSRALQNFFFERVQRGKYDDYIVAFCVAAAVFAIAPVPTTEMFLSEGFLSSLDPLIRRKWKSCKVETACLEMLNAASMHPECREAIRKYCTDWLEEVVDQNPEELSGAILAADPDVQVTPGSIAMRRHSQAVQHLAAVILAKLRVGTLKLPGSPPPTRENLHWR</sequence>
<evidence type="ECO:0000259" key="3">
    <source>
        <dbReference type="Pfam" id="PF11701"/>
    </source>
</evidence>
<accession>A0A1S8A8U5</accession>
<dbReference type="Proteomes" id="UP000054516">
    <property type="component" value="Unassembled WGS sequence"/>
</dbReference>
<dbReference type="InterPro" id="IPR024660">
    <property type="entry name" value="UCS_central_dom"/>
</dbReference>
<dbReference type="STRING" id="77044.A0A1S8A8U5"/>
<keyword evidence="5" id="KW-1185">Reference proteome</keyword>
<protein>
    <submittedName>
        <fullName evidence="4">Putative cro1 protein</fullName>
    </submittedName>
</protein>
<dbReference type="OrthoDB" id="5574718at2759"/>
<dbReference type="GO" id="GO:0051879">
    <property type="term" value="F:Hsp90 protein binding"/>
    <property type="evidence" value="ECO:0007669"/>
    <property type="project" value="TreeGrafter"/>
</dbReference>
<feature type="domain" description="UNC-45/Cro1/She4 central" evidence="3">
    <location>
        <begin position="73"/>
        <end position="250"/>
    </location>
</feature>
<dbReference type="EMBL" id="DF977478">
    <property type="protein sequence ID" value="GAW26473.1"/>
    <property type="molecule type" value="Genomic_DNA"/>
</dbReference>
<dbReference type="PANTHER" id="PTHR45994">
    <property type="entry name" value="FI21225P1"/>
    <property type="match status" value="1"/>
</dbReference>
<dbReference type="GO" id="GO:0005737">
    <property type="term" value="C:cytoplasm"/>
    <property type="evidence" value="ECO:0007669"/>
    <property type="project" value="UniProtKB-SubCell"/>
</dbReference>
<dbReference type="PANTHER" id="PTHR45994:SF1">
    <property type="entry name" value="FI21225P1"/>
    <property type="match status" value="1"/>
</dbReference>
<keyword evidence="2" id="KW-0963">Cytoplasm</keyword>
<gene>
    <name evidence="4" type="ORF">SAMD00023353_3300300</name>
</gene>
<reference evidence="4" key="1">
    <citation type="submission" date="2016-03" db="EMBL/GenBank/DDBJ databases">
        <title>Draft genome sequence of Rosellinia necatrix.</title>
        <authorList>
            <person name="Kanematsu S."/>
        </authorList>
    </citation>
    <scope>NUCLEOTIDE SEQUENCE [LARGE SCALE GENOMIC DNA]</scope>
    <source>
        <strain evidence="4">W97</strain>
    </source>
</reference>
<comment type="subcellular location">
    <subcellularLocation>
        <location evidence="1">Cytoplasm</location>
    </subcellularLocation>
</comment>
<evidence type="ECO:0000313" key="4">
    <source>
        <dbReference type="EMBL" id="GAW26473.1"/>
    </source>
</evidence>
<evidence type="ECO:0000256" key="2">
    <source>
        <dbReference type="ARBA" id="ARBA00022490"/>
    </source>
</evidence>
<proteinExistence type="predicted"/>
<dbReference type="AlphaFoldDB" id="A0A1S8A8U5"/>
<organism evidence="4">
    <name type="scientific">Rosellinia necatrix</name>
    <name type="common">White root-rot fungus</name>
    <dbReference type="NCBI Taxonomy" id="77044"/>
    <lineage>
        <taxon>Eukaryota</taxon>
        <taxon>Fungi</taxon>
        <taxon>Dikarya</taxon>
        <taxon>Ascomycota</taxon>
        <taxon>Pezizomycotina</taxon>
        <taxon>Sordariomycetes</taxon>
        <taxon>Xylariomycetidae</taxon>
        <taxon>Xylariales</taxon>
        <taxon>Xylariaceae</taxon>
        <taxon>Rosellinia</taxon>
    </lineage>
</organism>
<dbReference type="Pfam" id="PF11701">
    <property type="entry name" value="UNC45-central"/>
    <property type="match status" value="1"/>
</dbReference>
<evidence type="ECO:0000256" key="1">
    <source>
        <dbReference type="ARBA" id="ARBA00004496"/>
    </source>
</evidence>
<name>A0A1S8A8U5_ROSNE</name>
<evidence type="ECO:0000313" key="5">
    <source>
        <dbReference type="Proteomes" id="UP000054516"/>
    </source>
</evidence>